<dbReference type="EMBL" id="CP009285">
    <property type="protein sequence ID" value="AIQ60363.1"/>
    <property type="molecule type" value="Genomic_DNA"/>
</dbReference>
<reference evidence="4" key="1">
    <citation type="submission" date="2014-08" db="EMBL/GenBank/DDBJ databases">
        <title>Comparative genomics of the Paenibacillus odorifer group.</title>
        <authorList>
            <person name="den Bakker H.C."/>
            <person name="Tsai Y.-C.Y.-C."/>
            <person name="Martin N."/>
            <person name="Korlach J."/>
            <person name="Wiedmann M."/>
        </authorList>
    </citation>
    <scope>NUCLEOTIDE SEQUENCE [LARGE SCALE GENOMIC DNA]</scope>
    <source>
        <strain evidence="4">DSM 13188</strain>
    </source>
</reference>
<evidence type="ECO:0000259" key="3">
    <source>
        <dbReference type="PROSITE" id="PS51186"/>
    </source>
</evidence>
<dbReference type="Gene3D" id="3.40.630.30">
    <property type="match status" value="1"/>
</dbReference>
<dbReference type="CDD" id="cd04301">
    <property type="entry name" value="NAT_SF"/>
    <property type="match status" value="1"/>
</dbReference>
<dbReference type="PANTHER" id="PTHR43877">
    <property type="entry name" value="AMINOALKYLPHOSPHONATE N-ACETYLTRANSFERASE-RELATED-RELATED"/>
    <property type="match status" value="1"/>
</dbReference>
<keyword evidence="1" id="KW-0808">Transferase</keyword>
<keyword evidence="2" id="KW-0012">Acyltransferase</keyword>
<dbReference type="InterPro" id="IPR050832">
    <property type="entry name" value="Bact_Acetyltransf"/>
</dbReference>
<dbReference type="PROSITE" id="PS51186">
    <property type="entry name" value="GNAT"/>
    <property type="match status" value="1"/>
</dbReference>
<protein>
    <recommendedName>
        <fullName evidence="3">N-acetyltransferase domain-containing protein</fullName>
    </recommendedName>
</protein>
<keyword evidence="5" id="KW-1185">Reference proteome</keyword>
<name>A0A089LMH3_PAEBO</name>
<dbReference type="AlphaFoldDB" id="A0A089LMH3"/>
<proteinExistence type="predicted"/>
<accession>A0A089LMH3</accession>
<dbReference type="InterPro" id="IPR000182">
    <property type="entry name" value="GNAT_dom"/>
</dbReference>
<gene>
    <name evidence="4" type="ORF">PBOR_27995</name>
</gene>
<dbReference type="GO" id="GO:0016747">
    <property type="term" value="F:acyltransferase activity, transferring groups other than amino-acyl groups"/>
    <property type="evidence" value="ECO:0007669"/>
    <property type="project" value="InterPro"/>
</dbReference>
<dbReference type="HOGENOM" id="CLU_056607_6_1_9"/>
<dbReference type="SUPFAM" id="SSF55729">
    <property type="entry name" value="Acyl-CoA N-acyltransferases (Nat)"/>
    <property type="match status" value="1"/>
</dbReference>
<dbReference type="KEGG" id="pbd:PBOR_27995"/>
<evidence type="ECO:0000313" key="5">
    <source>
        <dbReference type="Proteomes" id="UP000029518"/>
    </source>
</evidence>
<dbReference type="OrthoDB" id="9796171at2"/>
<dbReference type="RefSeq" id="WP_042216950.1">
    <property type="nucleotide sequence ID" value="NZ_CP009285.1"/>
</dbReference>
<evidence type="ECO:0000313" key="4">
    <source>
        <dbReference type="EMBL" id="AIQ60363.1"/>
    </source>
</evidence>
<feature type="domain" description="N-acetyltransferase" evidence="3">
    <location>
        <begin position="3"/>
        <end position="142"/>
    </location>
</feature>
<evidence type="ECO:0000256" key="1">
    <source>
        <dbReference type="ARBA" id="ARBA00022679"/>
    </source>
</evidence>
<organism evidence="4 5">
    <name type="scientific">Paenibacillus borealis</name>
    <dbReference type="NCBI Taxonomy" id="160799"/>
    <lineage>
        <taxon>Bacteria</taxon>
        <taxon>Bacillati</taxon>
        <taxon>Bacillota</taxon>
        <taxon>Bacilli</taxon>
        <taxon>Bacillales</taxon>
        <taxon>Paenibacillaceae</taxon>
        <taxon>Paenibacillus</taxon>
    </lineage>
</organism>
<dbReference type="Pfam" id="PF00583">
    <property type="entry name" value="Acetyltransf_1"/>
    <property type="match status" value="1"/>
</dbReference>
<evidence type="ECO:0000256" key="2">
    <source>
        <dbReference type="ARBA" id="ARBA00023315"/>
    </source>
</evidence>
<dbReference type="InterPro" id="IPR016181">
    <property type="entry name" value="Acyl_CoA_acyltransferase"/>
</dbReference>
<dbReference type="Proteomes" id="UP000029518">
    <property type="component" value="Chromosome"/>
</dbReference>
<sequence>MTTNIYRVNAVWQLAGVYGVRTRTFVEGQGIPRQLEFDEVYGGQYHYLLLEENEQAVATARINLNHGEYAKIERVGVIPEFQHKGYGRQLIGAAEEWISELGVQRIVITSQQQAVGFYESLGYTVRPEIVIKSSIPVVHTEKEIH</sequence>